<protein>
    <submittedName>
        <fullName evidence="14">Zinc finger, GATA-type</fullName>
    </submittedName>
</protein>
<keyword evidence="6" id="KW-0805">Transcription regulation</keyword>
<evidence type="ECO:0000256" key="2">
    <source>
        <dbReference type="ARBA" id="ARBA00005694"/>
    </source>
</evidence>
<evidence type="ECO:0000256" key="12">
    <source>
        <dbReference type="PROSITE-ProRule" id="PRU00094"/>
    </source>
</evidence>
<comment type="similarity">
    <text evidence="2">Belongs to the type IV zinc-finger family. Class A subfamily.</text>
</comment>
<dbReference type="AlphaFoldDB" id="A0AAN8V8Y5"/>
<dbReference type="PANTHER" id="PTHR45658:SF134">
    <property type="entry name" value="GATA TYPE ZINC FINGER TRANSCRIPTION FACTOR FAMILY PROTEIN"/>
    <property type="match status" value="1"/>
</dbReference>
<evidence type="ECO:0000256" key="10">
    <source>
        <dbReference type="ARBA" id="ARBA00023242"/>
    </source>
</evidence>
<dbReference type="GO" id="GO:0005634">
    <property type="term" value="C:nucleus"/>
    <property type="evidence" value="ECO:0007669"/>
    <property type="project" value="UniProtKB-SubCell"/>
</dbReference>
<name>A0AAN8V8Y5_9MAGN</name>
<dbReference type="PROSITE" id="PS00344">
    <property type="entry name" value="GATA_ZN_FINGER_1"/>
    <property type="match status" value="1"/>
</dbReference>
<accession>A0AAN8V8Y5</accession>
<dbReference type="GO" id="GO:0008270">
    <property type="term" value="F:zinc ion binding"/>
    <property type="evidence" value="ECO:0007669"/>
    <property type="project" value="UniProtKB-KW"/>
</dbReference>
<evidence type="ECO:0000256" key="9">
    <source>
        <dbReference type="ARBA" id="ARBA00023163"/>
    </source>
</evidence>
<dbReference type="PROSITE" id="PS50114">
    <property type="entry name" value="GATA_ZN_FINGER_2"/>
    <property type="match status" value="1"/>
</dbReference>
<reference evidence="14 15" key="1">
    <citation type="submission" date="2023-12" db="EMBL/GenBank/DDBJ databases">
        <title>A high-quality genome assembly for Dillenia turbinata (Dilleniales).</title>
        <authorList>
            <person name="Chanderbali A."/>
        </authorList>
    </citation>
    <scope>NUCLEOTIDE SEQUENCE [LARGE SCALE GENOMIC DNA]</scope>
    <source>
        <strain evidence="14">LSX21</strain>
        <tissue evidence="14">Leaf</tissue>
    </source>
</reference>
<proteinExistence type="inferred from homology"/>
<comment type="function">
    <text evidence="11">Transcriptional activator that specifically binds 5'-GATA-3' or 5'-GAT-3' motifs within gene promoters. May be involved in the regulation of some light-responsive genes.</text>
</comment>
<dbReference type="Gene3D" id="3.30.50.10">
    <property type="entry name" value="Erythroid Transcription Factor GATA-1, subunit A"/>
    <property type="match status" value="1"/>
</dbReference>
<evidence type="ECO:0000256" key="6">
    <source>
        <dbReference type="ARBA" id="ARBA00023015"/>
    </source>
</evidence>
<dbReference type="Pfam" id="PF00320">
    <property type="entry name" value="GATA"/>
    <property type="match status" value="1"/>
</dbReference>
<comment type="caution">
    <text evidence="14">The sequence shown here is derived from an EMBL/GenBank/DDBJ whole genome shotgun (WGS) entry which is preliminary data.</text>
</comment>
<dbReference type="InterPro" id="IPR013088">
    <property type="entry name" value="Znf_NHR/GATA"/>
</dbReference>
<comment type="subcellular location">
    <subcellularLocation>
        <location evidence="1">Nucleus</location>
    </subcellularLocation>
</comment>
<evidence type="ECO:0000259" key="13">
    <source>
        <dbReference type="PROSITE" id="PS50114"/>
    </source>
</evidence>
<gene>
    <name evidence="14" type="ORF">RJ641_011101</name>
</gene>
<feature type="domain" description="GATA-type" evidence="13">
    <location>
        <begin position="143"/>
        <end position="183"/>
    </location>
</feature>
<dbReference type="GO" id="GO:0006355">
    <property type="term" value="P:regulation of DNA-templated transcription"/>
    <property type="evidence" value="ECO:0007669"/>
    <property type="project" value="InterPro"/>
</dbReference>
<dbReference type="GO" id="GO:0030154">
    <property type="term" value="P:cell differentiation"/>
    <property type="evidence" value="ECO:0007669"/>
    <property type="project" value="TreeGrafter"/>
</dbReference>
<evidence type="ECO:0000313" key="14">
    <source>
        <dbReference type="EMBL" id="KAK6922797.1"/>
    </source>
</evidence>
<evidence type="ECO:0000313" key="15">
    <source>
        <dbReference type="Proteomes" id="UP001370490"/>
    </source>
</evidence>
<dbReference type="CDD" id="cd00202">
    <property type="entry name" value="ZnF_GATA"/>
    <property type="match status" value="1"/>
</dbReference>
<dbReference type="InterPro" id="IPR000679">
    <property type="entry name" value="Znf_GATA"/>
</dbReference>
<keyword evidence="3" id="KW-0479">Metal-binding</keyword>
<dbReference type="Proteomes" id="UP001370490">
    <property type="component" value="Unassembled WGS sequence"/>
</dbReference>
<dbReference type="PANTHER" id="PTHR45658">
    <property type="entry name" value="GATA TRANSCRIPTION FACTOR"/>
    <property type="match status" value="1"/>
</dbReference>
<dbReference type="SMART" id="SM00401">
    <property type="entry name" value="ZnF_GATA"/>
    <property type="match status" value="1"/>
</dbReference>
<organism evidence="14 15">
    <name type="scientific">Dillenia turbinata</name>
    <dbReference type="NCBI Taxonomy" id="194707"/>
    <lineage>
        <taxon>Eukaryota</taxon>
        <taxon>Viridiplantae</taxon>
        <taxon>Streptophyta</taxon>
        <taxon>Embryophyta</taxon>
        <taxon>Tracheophyta</taxon>
        <taxon>Spermatophyta</taxon>
        <taxon>Magnoliopsida</taxon>
        <taxon>eudicotyledons</taxon>
        <taxon>Gunneridae</taxon>
        <taxon>Pentapetalae</taxon>
        <taxon>Dilleniales</taxon>
        <taxon>Dilleniaceae</taxon>
        <taxon>Dillenia</taxon>
    </lineage>
</organism>
<keyword evidence="4 12" id="KW-0863">Zinc-finger</keyword>
<evidence type="ECO:0000256" key="11">
    <source>
        <dbReference type="ARBA" id="ARBA00055020"/>
    </source>
</evidence>
<keyword evidence="8" id="KW-0010">Activator</keyword>
<keyword evidence="9" id="KW-0804">Transcription</keyword>
<keyword evidence="5" id="KW-0862">Zinc</keyword>
<dbReference type="EMBL" id="JBAMMX010000018">
    <property type="protein sequence ID" value="KAK6922797.1"/>
    <property type="molecule type" value="Genomic_DNA"/>
</dbReference>
<keyword evidence="7" id="KW-0238">DNA-binding</keyword>
<evidence type="ECO:0000256" key="8">
    <source>
        <dbReference type="ARBA" id="ARBA00023159"/>
    </source>
</evidence>
<keyword evidence="15" id="KW-1185">Reference proteome</keyword>
<evidence type="ECO:0000256" key="5">
    <source>
        <dbReference type="ARBA" id="ARBA00022833"/>
    </source>
</evidence>
<dbReference type="InterPro" id="IPR051140">
    <property type="entry name" value="GATA_TF"/>
</dbReference>
<keyword evidence="10" id="KW-0539">Nucleus</keyword>
<evidence type="ECO:0000256" key="4">
    <source>
        <dbReference type="ARBA" id="ARBA00022771"/>
    </source>
</evidence>
<dbReference type="SUPFAM" id="SSF57716">
    <property type="entry name" value="Glucocorticoid receptor-like (DNA-binding domain)"/>
    <property type="match status" value="1"/>
</dbReference>
<evidence type="ECO:0000256" key="3">
    <source>
        <dbReference type="ARBA" id="ARBA00022723"/>
    </source>
</evidence>
<sequence>MGDLHTQESYSRNKMCLSKDGEDFFESMGDLHSYCSSNVIEDLKREREEDACSCSSYDANNAMTESELCIPQDPIEALDWYPNFGNSFISMNDISFENKYDFEVTKSNKTKMTRPEITKPEMTKPEITPLKQSNIMNVLKDEEEEQRKCSHCEATTTPQWRKGPKGPNTLCNACGIRYKKGGLLPEYRPAASPTFNKAKHSNFDRKILKMKSRFVQLIDIQSHACALTNPIRTAFDPL</sequence>
<evidence type="ECO:0000256" key="1">
    <source>
        <dbReference type="ARBA" id="ARBA00004123"/>
    </source>
</evidence>
<dbReference type="FunFam" id="3.30.50.10:FF:000025">
    <property type="entry name" value="GATA transcription factor"/>
    <property type="match status" value="1"/>
</dbReference>
<dbReference type="GO" id="GO:0043565">
    <property type="term" value="F:sequence-specific DNA binding"/>
    <property type="evidence" value="ECO:0007669"/>
    <property type="project" value="InterPro"/>
</dbReference>
<evidence type="ECO:0000256" key="7">
    <source>
        <dbReference type="ARBA" id="ARBA00023125"/>
    </source>
</evidence>